<sequence length="111" mass="12734">MPLRCKRYVYPSYFKLHVRWLSSLTPVTYLSKLLGIRCVAAFLQLELFRVYTLLLLFPSTRKGEGLAAAADEATQAPAFHEGRHLMANFSRDLRLEAALHQGLRVFNFDMS</sequence>
<reference evidence="2 3" key="1">
    <citation type="submission" date="2018-06" db="EMBL/GenBank/DDBJ databases">
        <authorList>
            <consortium name="Pathogen Informatics"/>
            <person name="Doyle S."/>
        </authorList>
    </citation>
    <scope>NUCLEOTIDE SEQUENCE [LARGE SCALE GENOMIC DNA]</scope>
    <source>
        <strain evidence="2 3">NCTC11967</strain>
    </source>
</reference>
<evidence type="ECO:0000313" key="2">
    <source>
        <dbReference type="EMBL" id="SQA65521.1"/>
    </source>
</evidence>
<comment type="caution">
    <text evidence="2">The sequence shown here is derived from an EMBL/GenBank/DDBJ whole genome shotgun (WGS) entry which is preliminary data.</text>
</comment>
<evidence type="ECO:0000313" key="4">
    <source>
        <dbReference type="Proteomes" id="UP000267341"/>
    </source>
</evidence>
<dbReference type="AlphaFoldDB" id="A0AB38G1Y2"/>
<dbReference type="Proteomes" id="UP000267341">
    <property type="component" value="Unassembled WGS sequence"/>
</dbReference>
<protein>
    <submittedName>
        <fullName evidence="2">Uncharacterized protein</fullName>
    </submittedName>
</protein>
<name>A0AB38G1Y2_9ENTR</name>
<gene>
    <name evidence="1" type="ORF">C7387_2592</name>
    <name evidence="2" type="ORF">NCTC11967_04553</name>
</gene>
<dbReference type="Proteomes" id="UP000251313">
    <property type="component" value="Unassembled WGS sequence"/>
</dbReference>
<accession>A0AB38G1Y2</accession>
<keyword evidence="4" id="KW-1185">Reference proteome</keyword>
<reference evidence="1 4" key="2">
    <citation type="submission" date="2018-10" db="EMBL/GenBank/DDBJ databases">
        <title>Genomic Encyclopedia of Type Strains, Phase IV (KMG-IV): sequencing the most valuable type-strain genomes for metagenomic binning, comparative biology and taxonomic classification.</title>
        <authorList>
            <person name="Goeker M."/>
        </authorList>
    </citation>
    <scope>NUCLEOTIDE SEQUENCE [LARGE SCALE GENOMIC DNA]</scope>
    <source>
        <strain evidence="1 4">DSM 5079</strain>
    </source>
</reference>
<evidence type="ECO:0000313" key="1">
    <source>
        <dbReference type="EMBL" id="RKR54432.1"/>
    </source>
</evidence>
<evidence type="ECO:0000313" key="3">
    <source>
        <dbReference type="Proteomes" id="UP000251313"/>
    </source>
</evidence>
<dbReference type="EMBL" id="RBIZ01000004">
    <property type="protein sequence ID" value="RKR54432.1"/>
    <property type="molecule type" value="Genomic_DNA"/>
</dbReference>
<proteinExistence type="predicted"/>
<organism evidence="2 3">
    <name type="scientific">Yokenella regensburgei</name>
    <dbReference type="NCBI Taxonomy" id="158877"/>
    <lineage>
        <taxon>Bacteria</taxon>
        <taxon>Pseudomonadati</taxon>
        <taxon>Pseudomonadota</taxon>
        <taxon>Gammaproteobacteria</taxon>
        <taxon>Enterobacterales</taxon>
        <taxon>Enterobacteriaceae</taxon>
        <taxon>Yokenella</taxon>
    </lineage>
</organism>
<dbReference type="EMBL" id="UAVL01000021">
    <property type="protein sequence ID" value="SQA65521.1"/>
    <property type="molecule type" value="Genomic_DNA"/>
</dbReference>